<comment type="subcellular location">
    <subcellularLocation>
        <location evidence="1">Mitochondrion matrix</location>
    </subcellularLocation>
</comment>
<dbReference type="GO" id="GO:0140662">
    <property type="term" value="F:ATP-dependent protein folding chaperone"/>
    <property type="evidence" value="ECO:0007669"/>
    <property type="project" value="InterPro"/>
</dbReference>
<dbReference type="NCBIfam" id="NF009487">
    <property type="entry name" value="PRK12849.1"/>
    <property type="match status" value="1"/>
</dbReference>
<evidence type="ECO:0000256" key="2">
    <source>
        <dbReference type="ARBA" id="ARBA00006607"/>
    </source>
</evidence>
<dbReference type="SUPFAM" id="SSF52029">
    <property type="entry name" value="GroEL apical domain-like"/>
    <property type="match status" value="1"/>
</dbReference>
<dbReference type="Gene3D" id="1.10.560.10">
    <property type="entry name" value="GroEL-like equatorial domain"/>
    <property type="match status" value="1"/>
</dbReference>
<evidence type="ECO:0000256" key="3">
    <source>
        <dbReference type="ARBA" id="ARBA00022741"/>
    </source>
</evidence>
<dbReference type="WBParaSite" id="PSAMB.scaffold50size93760.g1099.t1">
    <property type="protein sequence ID" value="PSAMB.scaffold50size93760.g1099.t1"/>
    <property type="gene ID" value="PSAMB.scaffold50size93760.g1099"/>
</dbReference>
<protein>
    <recommendedName>
        <fullName evidence="8">Heat shock protein 60</fullName>
    </recommendedName>
</protein>
<keyword evidence="7" id="KW-0143">Chaperone</keyword>
<dbReference type="InterPro" id="IPR002423">
    <property type="entry name" value="Cpn60/GroEL/TCP-1"/>
</dbReference>
<name>A0A914WSM8_9BILA</name>
<comment type="similarity">
    <text evidence="2 9">Belongs to the chaperonin (HSP60) family.</text>
</comment>
<sequence length="495" mass="53248">MLRTSPFVFRSLSRQLPLLSSHRGYAKDLKFGSEGRQAMLAGVNMLADAVAVTMGPKGRNVIIEQSWGSPKITKDGVTVAKAVDLKCKFQNLGAKLVQDVANKTNEEAGDGTTCATVLARAIAKEGFENISRGANPVEVRRGVMLAVDTVVAELKKMSRPVTTPEAIAQVATISANGDKVIGNLISEAMKKVGNRGVITVKDGKTLNDELETIEGMKFDRGYISPYFINTTKGAKVEFEKALILLSEKKISQVQDIVPALELANKYRKPLVIIAEDVDGEALTTLVLNRLKVGLQVAAVKAPGFGDNRKNTLRDIAAAVGGSIFGDEADLVKLEDVQIQDLGEAGEITITKDDTLILKGNGSPEEVEKRIAQIVDDIEQSTSEYEKEKFNERLAKLSKGVALLKIGGGSEVEMNEKKDRVTDALNATRAAVEEGIVPGGGVALLRTLKALEALKPANEDQQKGIKIIQKALRQPITTIVSNAGMEAVLFDRLKCC</sequence>
<dbReference type="PROSITE" id="PS00296">
    <property type="entry name" value="CHAPERONINS_CPN60"/>
    <property type="match status" value="1"/>
</dbReference>
<evidence type="ECO:0000256" key="7">
    <source>
        <dbReference type="ARBA" id="ARBA00023186"/>
    </source>
</evidence>
<dbReference type="CDD" id="cd03344">
    <property type="entry name" value="GroEL"/>
    <property type="match status" value="1"/>
</dbReference>
<dbReference type="NCBIfam" id="NF009488">
    <property type="entry name" value="PRK12850.1"/>
    <property type="match status" value="1"/>
</dbReference>
<dbReference type="FunFam" id="1.10.560.10:FF:000031">
    <property type="entry name" value="60 kDa heat shock protein, mitochondrial"/>
    <property type="match status" value="1"/>
</dbReference>
<dbReference type="PANTHER" id="PTHR45633">
    <property type="entry name" value="60 KDA HEAT SHOCK PROTEIN, MITOCHONDRIAL"/>
    <property type="match status" value="1"/>
</dbReference>
<evidence type="ECO:0000256" key="5">
    <source>
        <dbReference type="ARBA" id="ARBA00022946"/>
    </source>
</evidence>
<evidence type="ECO:0000256" key="6">
    <source>
        <dbReference type="ARBA" id="ARBA00023128"/>
    </source>
</evidence>
<evidence type="ECO:0000256" key="8">
    <source>
        <dbReference type="ARBA" id="ARBA00030005"/>
    </source>
</evidence>
<keyword evidence="10" id="KW-1185">Reference proteome</keyword>
<dbReference type="InterPro" id="IPR001844">
    <property type="entry name" value="Cpn60/GroEL"/>
</dbReference>
<proteinExistence type="inferred from homology"/>
<dbReference type="AlphaFoldDB" id="A0A914WSM8"/>
<evidence type="ECO:0000256" key="9">
    <source>
        <dbReference type="RuleBase" id="RU000418"/>
    </source>
</evidence>
<dbReference type="Gene3D" id="3.30.260.10">
    <property type="entry name" value="TCP-1-like chaperonin intermediate domain"/>
    <property type="match status" value="1"/>
</dbReference>
<dbReference type="Proteomes" id="UP000887566">
    <property type="component" value="Unplaced"/>
</dbReference>
<dbReference type="NCBIfam" id="TIGR02348">
    <property type="entry name" value="GroEL"/>
    <property type="match status" value="1"/>
</dbReference>
<evidence type="ECO:0000256" key="1">
    <source>
        <dbReference type="ARBA" id="ARBA00004305"/>
    </source>
</evidence>
<dbReference type="InterPro" id="IPR027413">
    <property type="entry name" value="GROEL-like_equatorial_sf"/>
</dbReference>
<keyword evidence="5" id="KW-0809">Transit peptide</keyword>
<dbReference type="GO" id="GO:0005524">
    <property type="term" value="F:ATP binding"/>
    <property type="evidence" value="ECO:0007669"/>
    <property type="project" value="UniProtKB-KW"/>
</dbReference>
<dbReference type="GO" id="GO:0005759">
    <property type="term" value="C:mitochondrial matrix"/>
    <property type="evidence" value="ECO:0007669"/>
    <property type="project" value="UniProtKB-SubCell"/>
</dbReference>
<keyword evidence="6" id="KW-0496">Mitochondrion</keyword>
<dbReference type="SUPFAM" id="SSF54849">
    <property type="entry name" value="GroEL-intermediate domain like"/>
    <property type="match status" value="1"/>
</dbReference>
<dbReference type="FunFam" id="3.50.7.10:FF:000001">
    <property type="entry name" value="60 kDa chaperonin"/>
    <property type="match status" value="1"/>
</dbReference>
<dbReference type="SUPFAM" id="SSF48592">
    <property type="entry name" value="GroEL equatorial domain-like"/>
    <property type="match status" value="1"/>
</dbReference>
<dbReference type="InterPro" id="IPR018370">
    <property type="entry name" value="Chaperonin_Cpn60_CS"/>
</dbReference>
<dbReference type="InterPro" id="IPR027410">
    <property type="entry name" value="TCP-1-like_intermed_sf"/>
</dbReference>
<dbReference type="Gene3D" id="3.50.7.10">
    <property type="entry name" value="GroEL"/>
    <property type="match status" value="1"/>
</dbReference>
<dbReference type="GO" id="GO:0042026">
    <property type="term" value="P:protein refolding"/>
    <property type="evidence" value="ECO:0007669"/>
    <property type="project" value="InterPro"/>
</dbReference>
<dbReference type="NCBIfam" id="NF009489">
    <property type="entry name" value="PRK12851.1"/>
    <property type="match status" value="1"/>
</dbReference>
<dbReference type="InterPro" id="IPR027409">
    <property type="entry name" value="GroEL-like_apical_dom_sf"/>
</dbReference>
<evidence type="ECO:0000256" key="4">
    <source>
        <dbReference type="ARBA" id="ARBA00022840"/>
    </source>
</evidence>
<keyword evidence="4" id="KW-0067">ATP-binding</keyword>
<reference evidence="11" key="1">
    <citation type="submission" date="2022-11" db="UniProtKB">
        <authorList>
            <consortium name="WormBaseParasite"/>
        </authorList>
    </citation>
    <scope>IDENTIFICATION</scope>
</reference>
<dbReference type="PRINTS" id="PR00298">
    <property type="entry name" value="CHAPERONIN60"/>
</dbReference>
<keyword evidence="3" id="KW-0547">Nucleotide-binding</keyword>
<organism evidence="10 11">
    <name type="scientific">Plectus sambesii</name>
    <dbReference type="NCBI Taxonomy" id="2011161"/>
    <lineage>
        <taxon>Eukaryota</taxon>
        <taxon>Metazoa</taxon>
        <taxon>Ecdysozoa</taxon>
        <taxon>Nematoda</taxon>
        <taxon>Chromadorea</taxon>
        <taxon>Plectida</taxon>
        <taxon>Plectina</taxon>
        <taxon>Plectoidea</taxon>
        <taxon>Plectidae</taxon>
        <taxon>Plectus</taxon>
    </lineage>
</organism>
<evidence type="ECO:0000313" key="10">
    <source>
        <dbReference type="Proteomes" id="UP000887566"/>
    </source>
</evidence>
<dbReference type="NCBIfam" id="NF000592">
    <property type="entry name" value="PRK00013.1"/>
    <property type="match status" value="1"/>
</dbReference>
<accession>A0A914WSM8</accession>
<dbReference type="FunFam" id="3.30.260.10:FF:000019">
    <property type="entry name" value="60 kDa heat shock mitochondrial"/>
    <property type="match status" value="1"/>
</dbReference>
<dbReference type="Pfam" id="PF00118">
    <property type="entry name" value="Cpn60_TCP1"/>
    <property type="match status" value="1"/>
</dbReference>
<evidence type="ECO:0000313" key="11">
    <source>
        <dbReference type="WBParaSite" id="PSAMB.scaffold50size93760.g1099.t1"/>
    </source>
</evidence>